<organism evidence="15 16">
    <name type="scientific">Capsaspora owczarzaki (strain ATCC 30864)</name>
    <dbReference type="NCBI Taxonomy" id="595528"/>
    <lineage>
        <taxon>Eukaryota</taxon>
        <taxon>Filasterea</taxon>
        <taxon>Capsaspora</taxon>
    </lineage>
</organism>
<feature type="transmembrane region" description="Helical" evidence="12">
    <location>
        <begin position="304"/>
        <end position="329"/>
    </location>
</feature>
<dbReference type="GO" id="GO:0046513">
    <property type="term" value="P:ceramide biosynthetic process"/>
    <property type="evidence" value="ECO:0007669"/>
    <property type="project" value="InterPro"/>
</dbReference>
<dbReference type="InterPro" id="IPR006634">
    <property type="entry name" value="TLC-dom"/>
</dbReference>
<dbReference type="Gene3D" id="1.10.10.60">
    <property type="entry name" value="Homeodomain-like"/>
    <property type="match status" value="1"/>
</dbReference>
<keyword evidence="9" id="KW-0539">Nucleus</keyword>
<gene>
    <name evidence="15" type="ORF">CAOG_006194</name>
</gene>
<dbReference type="STRING" id="595528.A0A0D2UL10"/>
<feature type="transmembrane region" description="Helical" evidence="12">
    <location>
        <begin position="209"/>
        <end position="225"/>
    </location>
</feature>
<feature type="domain" description="TLC" evidence="14">
    <location>
        <begin position="133"/>
        <end position="337"/>
    </location>
</feature>
<reference evidence="16" key="1">
    <citation type="submission" date="2011-02" db="EMBL/GenBank/DDBJ databases">
        <title>The Genome Sequence of Capsaspora owczarzaki ATCC 30864.</title>
        <authorList>
            <person name="Russ C."/>
            <person name="Cuomo C."/>
            <person name="Burger G."/>
            <person name="Gray M.W."/>
            <person name="Holland P.W.H."/>
            <person name="King N."/>
            <person name="Lang F.B.F."/>
            <person name="Roger A.J."/>
            <person name="Ruiz-Trillo I."/>
            <person name="Young S.K."/>
            <person name="Zeng Q."/>
            <person name="Gargeya S."/>
            <person name="Alvarado L."/>
            <person name="Berlin A."/>
            <person name="Chapman S.B."/>
            <person name="Chen Z."/>
            <person name="Freedman E."/>
            <person name="Gellesch M."/>
            <person name="Goldberg J."/>
            <person name="Griggs A."/>
            <person name="Gujja S."/>
            <person name="Heilman E."/>
            <person name="Heiman D."/>
            <person name="Howarth C."/>
            <person name="Mehta T."/>
            <person name="Neiman D."/>
            <person name="Pearson M."/>
            <person name="Roberts A."/>
            <person name="Saif S."/>
            <person name="Shea T."/>
            <person name="Shenoy N."/>
            <person name="Sisk P."/>
            <person name="Stolte C."/>
            <person name="Sykes S."/>
            <person name="White J."/>
            <person name="Yandava C."/>
            <person name="Haas B."/>
            <person name="Nusbaum C."/>
            <person name="Birren B."/>
        </authorList>
    </citation>
    <scope>NUCLEOTIDE SEQUENCE</scope>
    <source>
        <strain evidence="16">ATCC 30864</strain>
    </source>
</reference>
<evidence type="ECO:0000256" key="5">
    <source>
        <dbReference type="ARBA" id="ARBA00022824"/>
    </source>
</evidence>
<evidence type="ECO:0000256" key="8">
    <source>
        <dbReference type="ARBA" id="ARBA00023136"/>
    </source>
</evidence>
<feature type="region of interest" description="Disordered" evidence="11">
    <location>
        <begin position="340"/>
        <end position="377"/>
    </location>
</feature>
<dbReference type="InParanoid" id="A0A0D2UL10"/>
<evidence type="ECO:0000256" key="12">
    <source>
        <dbReference type="SAM" id="Phobius"/>
    </source>
</evidence>
<dbReference type="OrthoDB" id="537032at2759"/>
<sequence>MSLWSLLSQFDDYVATELAPPGSAFPRLRATNPDIYPHLRQLWIVLPIAVALFVARIVFERFFIRPLGVRLGISTKPTKRNEPNPALEAEYKKKKRMTPERAADLTKKTDKTPEYIMTWFHRRRNADKPSKMVRFQEAVWRLIYYTTAFVWSVYILSGYPWLTDTDYCWIGYPEKQTLDPTIQWIYFIQLGFYMSLLFSQFTDVKRKDFWEMFIHHVVTIFLVAFSYHANFIRIGTLVLLVHDVSDIFLEGAKAFNYLKYQKLCDATFVVFAIVFFVARLFVYPRYVLKSAFWDVRALLNTEPFFGLWFFNILLWILQALHVMWFITIFKMVISFASKGEVSGDDRSDSEAEEEDDTAHPAAPAPVKAIPAAKPVKH</sequence>
<evidence type="ECO:0000256" key="9">
    <source>
        <dbReference type="PROSITE-ProRule" id="PRU00108"/>
    </source>
</evidence>
<feature type="transmembrane region" description="Helical" evidence="12">
    <location>
        <begin position="42"/>
        <end position="59"/>
    </location>
</feature>
<evidence type="ECO:0000256" key="4">
    <source>
        <dbReference type="ARBA" id="ARBA00022692"/>
    </source>
</evidence>
<dbReference type="SMART" id="SM00724">
    <property type="entry name" value="TLC"/>
    <property type="match status" value="1"/>
</dbReference>
<evidence type="ECO:0000256" key="10">
    <source>
        <dbReference type="PROSITE-ProRule" id="PRU00205"/>
    </source>
</evidence>
<dbReference type="eggNOG" id="KOG1607">
    <property type="taxonomic scope" value="Eukaryota"/>
</dbReference>
<keyword evidence="16" id="KW-1185">Reference proteome</keyword>
<comment type="pathway">
    <text evidence="2">Lipid metabolism.</text>
</comment>
<dbReference type="AlphaFoldDB" id="A0A0D2UL10"/>
<evidence type="ECO:0000259" key="14">
    <source>
        <dbReference type="PROSITE" id="PS50922"/>
    </source>
</evidence>
<accession>A0A0D2UL10</accession>
<keyword evidence="5" id="KW-0256">Endoplasmic reticulum</keyword>
<evidence type="ECO:0000313" key="15">
    <source>
        <dbReference type="EMBL" id="KJE95781.1"/>
    </source>
</evidence>
<dbReference type="GO" id="GO:0005789">
    <property type="term" value="C:endoplasmic reticulum membrane"/>
    <property type="evidence" value="ECO:0007669"/>
    <property type="project" value="UniProtKB-SubCell"/>
</dbReference>
<keyword evidence="9" id="KW-0238">DNA-binding</keyword>
<dbReference type="PANTHER" id="PTHR12560:SF0">
    <property type="entry name" value="LD18904P"/>
    <property type="match status" value="1"/>
</dbReference>
<proteinExistence type="predicted"/>
<keyword evidence="4 10" id="KW-0812">Transmembrane</keyword>
<dbReference type="EMBL" id="KE346369">
    <property type="protein sequence ID" value="KJE95781.1"/>
    <property type="molecule type" value="Genomic_DNA"/>
</dbReference>
<comment type="subcellular location">
    <subcellularLocation>
        <location evidence="1">Endoplasmic reticulum membrane</location>
        <topology evidence="1">Multi-pass membrane protein</topology>
    </subcellularLocation>
    <subcellularLocation>
        <location evidence="9">Nucleus</location>
    </subcellularLocation>
</comment>
<evidence type="ECO:0000256" key="11">
    <source>
        <dbReference type="SAM" id="MobiDB-lite"/>
    </source>
</evidence>
<dbReference type="InterPro" id="IPR009057">
    <property type="entry name" value="Homeodomain-like_sf"/>
</dbReference>
<dbReference type="SUPFAM" id="SSF46689">
    <property type="entry name" value="Homeodomain-like"/>
    <property type="match status" value="1"/>
</dbReference>
<dbReference type="InterPro" id="IPR016439">
    <property type="entry name" value="Lag1/Lac1-like"/>
</dbReference>
<feature type="compositionally biased region" description="Low complexity" evidence="11">
    <location>
        <begin position="359"/>
        <end position="377"/>
    </location>
</feature>
<dbReference type="CDD" id="cd00086">
    <property type="entry name" value="homeodomain"/>
    <property type="match status" value="1"/>
</dbReference>
<evidence type="ECO:0000256" key="6">
    <source>
        <dbReference type="ARBA" id="ARBA00022989"/>
    </source>
</evidence>
<dbReference type="PROSITE" id="PS50922">
    <property type="entry name" value="TLC"/>
    <property type="match status" value="1"/>
</dbReference>
<keyword evidence="6 12" id="KW-1133">Transmembrane helix</keyword>
<evidence type="ECO:0000256" key="1">
    <source>
        <dbReference type="ARBA" id="ARBA00004477"/>
    </source>
</evidence>
<feature type="transmembrane region" description="Helical" evidence="12">
    <location>
        <begin position="142"/>
        <end position="162"/>
    </location>
</feature>
<evidence type="ECO:0000256" key="2">
    <source>
        <dbReference type="ARBA" id="ARBA00005189"/>
    </source>
</evidence>
<dbReference type="Pfam" id="PF03798">
    <property type="entry name" value="TRAM_LAG1_CLN8"/>
    <property type="match status" value="1"/>
</dbReference>
<dbReference type="PROSITE" id="PS50071">
    <property type="entry name" value="HOMEOBOX_2"/>
    <property type="match status" value="1"/>
</dbReference>
<dbReference type="InterPro" id="IPR001356">
    <property type="entry name" value="HD"/>
</dbReference>
<evidence type="ECO:0000256" key="3">
    <source>
        <dbReference type="ARBA" id="ARBA00022679"/>
    </source>
</evidence>
<feature type="transmembrane region" description="Helical" evidence="12">
    <location>
        <begin position="263"/>
        <end position="284"/>
    </location>
</feature>
<keyword evidence="9" id="KW-0371">Homeobox</keyword>
<keyword evidence="7" id="KW-0443">Lipid metabolism</keyword>
<feature type="transmembrane region" description="Helical" evidence="12">
    <location>
        <begin position="182"/>
        <end position="202"/>
    </location>
</feature>
<dbReference type="GO" id="GO:0005634">
    <property type="term" value="C:nucleus"/>
    <property type="evidence" value="ECO:0007669"/>
    <property type="project" value="UniProtKB-SubCell"/>
</dbReference>
<protein>
    <submittedName>
        <fullName evidence="15">Longevity protein</fullName>
    </submittedName>
</protein>
<name>A0A0D2UL10_CAPO3</name>
<evidence type="ECO:0000313" key="16">
    <source>
        <dbReference type="Proteomes" id="UP000008743"/>
    </source>
</evidence>
<evidence type="ECO:0000259" key="13">
    <source>
        <dbReference type="PROSITE" id="PS50071"/>
    </source>
</evidence>
<dbReference type="PIRSF" id="PIRSF005225">
    <property type="entry name" value="LAG1_LAC1"/>
    <property type="match status" value="1"/>
</dbReference>
<dbReference type="GO" id="GO:0050291">
    <property type="term" value="F:sphingosine N-acyltransferase activity"/>
    <property type="evidence" value="ECO:0007669"/>
    <property type="project" value="InterPro"/>
</dbReference>
<keyword evidence="3" id="KW-0808">Transferase</keyword>
<keyword evidence="8 10" id="KW-0472">Membrane</keyword>
<feature type="DNA-binding region" description="Homeobox" evidence="9">
    <location>
        <begin position="89"/>
        <end position="131"/>
    </location>
</feature>
<dbReference type="GO" id="GO:0003677">
    <property type="term" value="F:DNA binding"/>
    <property type="evidence" value="ECO:0007669"/>
    <property type="project" value="UniProtKB-UniRule"/>
</dbReference>
<dbReference type="PhylomeDB" id="A0A0D2UL10"/>
<dbReference type="RefSeq" id="XP_004345784.2">
    <property type="nucleotide sequence ID" value="XM_004345734.2"/>
</dbReference>
<evidence type="ECO:0000256" key="7">
    <source>
        <dbReference type="ARBA" id="ARBA00023098"/>
    </source>
</evidence>
<dbReference type="FunCoup" id="A0A0D2UL10">
    <property type="interactions" value="284"/>
</dbReference>
<dbReference type="Proteomes" id="UP000008743">
    <property type="component" value="Unassembled WGS sequence"/>
</dbReference>
<feature type="domain" description="Homeobox" evidence="13">
    <location>
        <begin position="87"/>
        <end position="130"/>
    </location>
</feature>
<dbReference type="PANTHER" id="PTHR12560">
    <property type="entry name" value="LONGEVITY ASSURANCE FACTOR 1 LAG1"/>
    <property type="match status" value="1"/>
</dbReference>